<dbReference type="SUPFAM" id="SSF82689">
    <property type="entry name" value="Mechanosensitive channel protein MscS (YggB), C-terminal domain"/>
    <property type="match status" value="1"/>
</dbReference>
<dbReference type="InterPro" id="IPR011014">
    <property type="entry name" value="MscS_channel_TM-2"/>
</dbReference>
<feature type="transmembrane region" description="Helical" evidence="7">
    <location>
        <begin position="81"/>
        <end position="97"/>
    </location>
</feature>
<comment type="caution">
    <text evidence="10">The sequence shown here is derived from an EMBL/GenBank/DDBJ whole genome shotgun (WGS) entry which is preliminary data.</text>
</comment>
<dbReference type="Gene3D" id="2.30.30.60">
    <property type="match status" value="1"/>
</dbReference>
<comment type="subcellular location">
    <subcellularLocation>
        <location evidence="1">Cell membrane</location>
        <topology evidence="1">Multi-pass membrane protein</topology>
    </subcellularLocation>
</comment>
<evidence type="ECO:0000256" key="1">
    <source>
        <dbReference type="ARBA" id="ARBA00004651"/>
    </source>
</evidence>
<evidence type="ECO:0000313" key="11">
    <source>
        <dbReference type="Proteomes" id="UP001243846"/>
    </source>
</evidence>
<evidence type="ECO:0000256" key="6">
    <source>
        <dbReference type="ARBA" id="ARBA00023136"/>
    </source>
</evidence>
<comment type="similarity">
    <text evidence="2">Belongs to the MscS (TC 1.A.23) family.</text>
</comment>
<dbReference type="InterPro" id="IPR006685">
    <property type="entry name" value="MscS_channel_2nd"/>
</dbReference>
<keyword evidence="5 7" id="KW-1133">Transmembrane helix</keyword>
<dbReference type="InterPro" id="IPR049278">
    <property type="entry name" value="MS_channel_C"/>
</dbReference>
<feature type="transmembrane region" description="Helical" evidence="7">
    <location>
        <begin position="171"/>
        <end position="191"/>
    </location>
</feature>
<evidence type="ECO:0000256" key="2">
    <source>
        <dbReference type="ARBA" id="ARBA00008017"/>
    </source>
</evidence>
<evidence type="ECO:0000256" key="5">
    <source>
        <dbReference type="ARBA" id="ARBA00022989"/>
    </source>
</evidence>
<evidence type="ECO:0000256" key="7">
    <source>
        <dbReference type="SAM" id="Phobius"/>
    </source>
</evidence>
<dbReference type="SUPFAM" id="SSF82861">
    <property type="entry name" value="Mechanosensitive channel protein MscS (YggB), transmembrane region"/>
    <property type="match status" value="1"/>
</dbReference>
<dbReference type="InterPro" id="IPR023408">
    <property type="entry name" value="MscS_beta-dom_sf"/>
</dbReference>
<dbReference type="Proteomes" id="UP001243846">
    <property type="component" value="Unassembled WGS sequence"/>
</dbReference>
<dbReference type="PANTHER" id="PTHR30347">
    <property type="entry name" value="POTASSIUM CHANNEL RELATED"/>
    <property type="match status" value="1"/>
</dbReference>
<evidence type="ECO:0000256" key="4">
    <source>
        <dbReference type="ARBA" id="ARBA00022692"/>
    </source>
</evidence>
<name>A0ABT8D7X7_9RHOB</name>
<feature type="transmembrane region" description="Helical" evidence="7">
    <location>
        <begin position="133"/>
        <end position="151"/>
    </location>
</feature>
<dbReference type="InterPro" id="IPR010920">
    <property type="entry name" value="LSM_dom_sf"/>
</dbReference>
<feature type="transmembrane region" description="Helical" evidence="7">
    <location>
        <begin position="109"/>
        <end position="126"/>
    </location>
</feature>
<dbReference type="Gene3D" id="1.10.287.1260">
    <property type="match status" value="1"/>
</dbReference>
<keyword evidence="4 7" id="KW-0812">Transmembrane</keyword>
<evidence type="ECO:0000259" key="9">
    <source>
        <dbReference type="Pfam" id="PF21082"/>
    </source>
</evidence>
<feature type="transmembrane region" description="Helical" evidence="7">
    <location>
        <begin position="212"/>
        <end position="232"/>
    </location>
</feature>
<accession>A0ABT8D7X7</accession>
<evidence type="ECO:0000256" key="3">
    <source>
        <dbReference type="ARBA" id="ARBA00022475"/>
    </source>
</evidence>
<dbReference type="InterPro" id="IPR052702">
    <property type="entry name" value="MscS-like_channel"/>
</dbReference>
<keyword evidence="6 7" id="KW-0472">Membrane</keyword>
<reference evidence="11" key="1">
    <citation type="journal article" date="2019" name="Int. J. Syst. Evol. Microbiol.">
        <title>The Global Catalogue of Microorganisms (GCM) 10K type strain sequencing project: providing services to taxonomists for standard genome sequencing and annotation.</title>
        <authorList>
            <consortium name="The Broad Institute Genomics Platform"/>
            <consortium name="The Broad Institute Genome Sequencing Center for Infectious Disease"/>
            <person name="Wu L."/>
            <person name="Ma J."/>
        </authorList>
    </citation>
    <scope>NUCLEOTIDE SEQUENCE [LARGE SCALE GENOMIC DNA]</scope>
    <source>
        <strain evidence="11">CECT 8482</strain>
    </source>
</reference>
<feature type="domain" description="Mechanosensitive ion channel MscS" evidence="8">
    <location>
        <begin position="262"/>
        <end position="328"/>
    </location>
</feature>
<dbReference type="PANTHER" id="PTHR30347:SF1">
    <property type="entry name" value="MECHANOSENSITIVE CHANNEL MSCK"/>
    <property type="match status" value="1"/>
</dbReference>
<dbReference type="InterPro" id="IPR011066">
    <property type="entry name" value="MscS_channel_C_sf"/>
</dbReference>
<organism evidence="10 11">
    <name type="scientific">Paracoccus cavernae</name>
    <dbReference type="NCBI Taxonomy" id="1571207"/>
    <lineage>
        <taxon>Bacteria</taxon>
        <taxon>Pseudomonadati</taxon>
        <taxon>Pseudomonadota</taxon>
        <taxon>Alphaproteobacteria</taxon>
        <taxon>Rhodobacterales</taxon>
        <taxon>Paracoccaceae</taxon>
        <taxon>Paracoccus</taxon>
    </lineage>
</organism>
<proteinExistence type="inferred from homology"/>
<feature type="transmembrane region" description="Helical" evidence="7">
    <location>
        <begin position="238"/>
        <end position="259"/>
    </location>
</feature>
<dbReference type="RefSeq" id="WP_377682666.1">
    <property type="nucleotide sequence ID" value="NZ_JBHMDZ010000001.1"/>
</dbReference>
<sequence>MDLLSPDISDAAGALWSQIALFGKGMLLPWRLYQLLAILGLFVLAHTAAKPLGHWLTSWLRRRQGWPKWKLRLGILFQQRLRVILFALFAWITVWILRELTWPSRSQMIAVAAMIATAWAAVGFFARVIRNRFLRRIVSWVAWIWVTLYFLGFLEPASDLLDSISVTFGSFRLSALTVLKAVLVTVLLISLSRSFGRIVSGRLARNADISPAIQVLIGKILQVVLISLAVLIGLKAAGFDMTGFTVFTGALGVGLGFGLQKIVSNLMSGVIILMDKSIKPGDVISIGDTFGWIEDLGARYVSVVTRDGREYLIPNEDFVTGQVVNWSHTNDYVRLDLTFGTSYRDDPQLVSKLAINASLTVKRVLAQRTPVCWITNFGERSVEYVLRFWISDPTAGLINVRGQVFLALWESFQKNGISLPYPQMEVRMLQAPEDSPPPAIMTLND</sequence>
<feature type="domain" description="Mechanosensitive ion channel MscS C-terminal" evidence="9">
    <location>
        <begin position="336"/>
        <end position="418"/>
    </location>
</feature>
<evidence type="ECO:0000313" key="10">
    <source>
        <dbReference type="EMBL" id="MDN3712436.1"/>
    </source>
</evidence>
<dbReference type="EMBL" id="JAUFRC010000001">
    <property type="protein sequence ID" value="MDN3712436.1"/>
    <property type="molecule type" value="Genomic_DNA"/>
</dbReference>
<keyword evidence="3" id="KW-1003">Cell membrane</keyword>
<dbReference type="SUPFAM" id="SSF50182">
    <property type="entry name" value="Sm-like ribonucleoproteins"/>
    <property type="match status" value="1"/>
</dbReference>
<dbReference type="Gene3D" id="3.30.70.100">
    <property type="match status" value="1"/>
</dbReference>
<protein>
    <submittedName>
        <fullName evidence="10">Mechanosensitive ion channel</fullName>
    </submittedName>
</protein>
<feature type="transmembrane region" description="Helical" evidence="7">
    <location>
        <begin position="32"/>
        <end position="60"/>
    </location>
</feature>
<keyword evidence="11" id="KW-1185">Reference proteome</keyword>
<gene>
    <name evidence="10" type="ORF">QWZ10_12970</name>
</gene>
<dbReference type="Pfam" id="PF21082">
    <property type="entry name" value="MS_channel_3rd"/>
    <property type="match status" value="1"/>
</dbReference>
<dbReference type="Pfam" id="PF00924">
    <property type="entry name" value="MS_channel_2nd"/>
    <property type="match status" value="1"/>
</dbReference>
<evidence type="ECO:0000259" key="8">
    <source>
        <dbReference type="Pfam" id="PF00924"/>
    </source>
</evidence>